<evidence type="ECO:0000256" key="7">
    <source>
        <dbReference type="ARBA" id="ARBA00022801"/>
    </source>
</evidence>
<comment type="function">
    <text evidence="13">CRISPR (clustered regularly interspaced short palindromic repeat) is an adaptive immune system that provides protection against mobile genetic elements (viruses, transposable elements and conjugative plasmids). CRISPR clusters contain sequences complementary to antecedent mobile elements and target invading nucleic acids. CRISPR clusters are transcribed and processed into CRISPR RNA (crRNA).</text>
</comment>
<comment type="cofactor">
    <cofactor evidence="13">
        <name>Mg(2+)</name>
        <dbReference type="ChEBI" id="CHEBI:18420"/>
    </cofactor>
    <cofactor evidence="13">
        <name>Mn(2+)</name>
        <dbReference type="ChEBI" id="CHEBI:29035"/>
    </cofactor>
    <text evidence="13">Mg(2+) or Mn(2+) required for ssDNA cleavage activity.</text>
</comment>
<evidence type="ECO:0000256" key="13">
    <source>
        <dbReference type="RuleBase" id="RU365022"/>
    </source>
</evidence>
<feature type="transmembrane region" description="Helical" evidence="14">
    <location>
        <begin position="71"/>
        <end position="104"/>
    </location>
</feature>
<comment type="cofactor">
    <cofactor evidence="1">
        <name>[4Fe-4S] cluster</name>
        <dbReference type="ChEBI" id="CHEBI:49883"/>
    </cofactor>
</comment>
<evidence type="ECO:0000256" key="14">
    <source>
        <dbReference type="SAM" id="Phobius"/>
    </source>
</evidence>
<keyword evidence="5 13" id="KW-0540">Nuclease</keyword>
<dbReference type="EC" id="3.1.12.1" evidence="3 13"/>
<reference evidence="16" key="1">
    <citation type="journal article" date="2020" name="bioRxiv">
        <title>A rank-normalized archaeal taxonomy based on genome phylogeny resolves widespread incomplete and uneven classifications.</title>
        <authorList>
            <person name="Rinke C."/>
            <person name="Chuvochina M."/>
            <person name="Mussig A.J."/>
            <person name="Chaumeil P.-A."/>
            <person name="Waite D.W."/>
            <person name="Whitman W.B."/>
            <person name="Parks D.H."/>
            <person name="Hugenholtz P."/>
        </authorList>
    </citation>
    <scope>NUCLEOTIDE SEQUENCE</scope>
    <source>
        <strain evidence="16">UBA12518</strain>
    </source>
</reference>
<keyword evidence="6 13" id="KW-0479">Metal-binding</keyword>
<dbReference type="GO" id="GO:0046872">
    <property type="term" value="F:metal ion binding"/>
    <property type="evidence" value="ECO:0007669"/>
    <property type="project" value="UniProtKB-KW"/>
</dbReference>
<keyword evidence="14" id="KW-1133">Transmembrane helix</keyword>
<evidence type="ECO:0000313" key="17">
    <source>
        <dbReference type="Proteomes" id="UP000600363"/>
    </source>
</evidence>
<gene>
    <name evidence="16" type="primary">cas4</name>
    <name evidence="16" type="ORF">HA299_03590</name>
</gene>
<dbReference type="NCBIfam" id="TIGR00372">
    <property type="entry name" value="cas4"/>
    <property type="match status" value="1"/>
</dbReference>
<dbReference type="InterPro" id="IPR051827">
    <property type="entry name" value="Cas4_exonuclease"/>
</dbReference>
<dbReference type="RefSeq" id="WP_052353351.1">
    <property type="nucleotide sequence ID" value="NZ_DUIH01000011.1"/>
</dbReference>
<accession>A0A832RXL9</accession>
<keyword evidence="8 13" id="KW-0269">Exonuclease</keyword>
<sequence>MSDKSPNRSDVITASEIGDYIYCSVSWYLQRCGHAPESPRLEEGTRKHAEVGEKLTIVQKEKRASKRLRDAAYIVLLIAPLLLVLGSMLGFVVILMLALTLLLVSRIRSGRAKRLKSKYGIPSERVVYSDLKGSARTLFSRRYGIAGKPDYIVRENPSGAYIPVEVKSTNARSPYRGHVLQLAAYCLLIEEKSGTRVPYGILVYADGRQHRIPFDDALRSELLTTIGEMRLYLKEKRVDRNHTSPRKCAACSFSDVCTQVVLNDNK</sequence>
<evidence type="ECO:0000259" key="15">
    <source>
        <dbReference type="Pfam" id="PF01930"/>
    </source>
</evidence>
<evidence type="ECO:0000256" key="4">
    <source>
        <dbReference type="ARBA" id="ARBA00020049"/>
    </source>
</evidence>
<keyword evidence="10 13" id="KW-0411">Iron-sulfur</keyword>
<evidence type="ECO:0000256" key="2">
    <source>
        <dbReference type="ARBA" id="ARBA00009189"/>
    </source>
</evidence>
<dbReference type="InterPro" id="IPR013343">
    <property type="entry name" value="CRISPR-assoc_prot_Cas4"/>
</dbReference>
<evidence type="ECO:0000256" key="11">
    <source>
        <dbReference type="ARBA" id="ARBA00023118"/>
    </source>
</evidence>
<keyword evidence="14" id="KW-0812">Transmembrane</keyword>
<keyword evidence="12 13" id="KW-0464">Manganese</keyword>
<comment type="similarity">
    <text evidence="2 13">Belongs to the CRISPR-associated exonuclease Cas4 family.</text>
</comment>
<proteinExistence type="inferred from homology"/>
<evidence type="ECO:0000256" key="1">
    <source>
        <dbReference type="ARBA" id="ARBA00001966"/>
    </source>
</evidence>
<evidence type="ECO:0000256" key="6">
    <source>
        <dbReference type="ARBA" id="ARBA00022723"/>
    </source>
</evidence>
<keyword evidence="9 13" id="KW-0408">Iron</keyword>
<evidence type="ECO:0000256" key="5">
    <source>
        <dbReference type="ARBA" id="ARBA00022722"/>
    </source>
</evidence>
<dbReference type="Gene3D" id="3.90.320.10">
    <property type="match status" value="1"/>
</dbReference>
<dbReference type="EMBL" id="DUIH01000011">
    <property type="protein sequence ID" value="HIH69689.1"/>
    <property type="molecule type" value="Genomic_DNA"/>
</dbReference>
<dbReference type="PANTHER" id="PTHR36531:SF6">
    <property type="entry name" value="DNA REPLICATION ATP-DEPENDENT HELICASE_NUCLEASE DNA2"/>
    <property type="match status" value="1"/>
</dbReference>
<evidence type="ECO:0000256" key="12">
    <source>
        <dbReference type="ARBA" id="ARBA00023211"/>
    </source>
</evidence>
<comment type="caution">
    <text evidence="16">The sequence shown here is derived from an EMBL/GenBank/DDBJ whole genome shotgun (WGS) entry which is preliminary data.</text>
</comment>
<dbReference type="GO" id="GO:0051607">
    <property type="term" value="P:defense response to virus"/>
    <property type="evidence" value="ECO:0007669"/>
    <property type="project" value="UniProtKB-KW"/>
</dbReference>
<name>A0A832RXL9_9EURY</name>
<organism evidence="16 17">
    <name type="scientific">Methermicoccus shengliensis</name>
    <dbReference type="NCBI Taxonomy" id="660064"/>
    <lineage>
        <taxon>Archaea</taxon>
        <taxon>Methanobacteriati</taxon>
        <taxon>Methanobacteriota</taxon>
        <taxon>Stenosarchaea group</taxon>
        <taxon>Methanomicrobia</taxon>
        <taxon>Methanosarcinales</taxon>
        <taxon>Methermicoccaceae</taxon>
        <taxon>Methermicoccus</taxon>
    </lineage>
</organism>
<evidence type="ECO:0000256" key="10">
    <source>
        <dbReference type="ARBA" id="ARBA00023014"/>
    </source>
</evidence>
<keyword evidence="14" id="KW-0472">Membrane</keyword>
<dbReference type="GO" id="GO:0004527">
    <property type="term" value="F:exonuclease activity"/>
    <property type="evidence" value="ECO:0007669"/>
    <property type="project" value="UniProtKB-KW"/>
</dbReference>
<dbReference type="Proteomes" id="UP000600363">
    <property type="component" value="Unassembled WGS sequence"/>
</dbReference>
<dbReference type="PANTHER" id="PTHR36531">
    <property type="entry name" value="CRISPR-ASSOCIATED EXONUCLEASE CAS4"/>
    <property type="match status" value="1"/>
</dbReference>
<evidence type="ECO:0000256" key="3">
    <source>
        <dbReference type="ARBA" id="ARBA00012768"/>
    </source>
</evidence>
<protein>
    <recommendedName>
        <fullName evidence="4 13">CRISPR-associated exonuclease Cas4</fullName>
        <ecNumber evidence="3 13">3.1.12.1</ecNumber>
    </recommendedName>
</protein>
<dbReference type="Pfam" id="PF01930">
    <property type="entry name" value="Cas_Cas4"/>
    <property type="match status" value="1"/>
</dbReference>
<dbReference type="InterPro" id="IPR011604">
    <property type="entry name" value="PDDEXK-like_dom_sf"/>
</dbReference>
<evidence type="ECO:0000313" key="16">
    <source>
        <dbReference type="EMBL" id="HIH69689.1"/>
    </source>
</evidence>
<evidence type="ECO:0000256" key="9">
    <source>
        <dbReference type="ARBA" id="ARBA00023004"/>
    </source>
</evidence>
<comment type="cofactor">
    <cofactor evidence="13">
        <name>iron-sulfur cluster</name>
        <dbReference type="ChEBI" id="CHEBI:30408"/>
    </cofactor>
</comment>
<keyword evidence="11 13" id="KW-0051">Antiviral defense</keyword>
<dbReference type="AlphaFoldDB" id="A0A832RXL9"/>
<dbReference type="InterPro" id="IPR022765">
    <property type="entry name" value="Dna2/Cas4_DUF83"/>
</dbReference>
<evidence type="ECO:0000256" key="8">
    <source>
        <dbReference type="ARBA" id="ARBA00022839"/>
    </source>
</evidence>
<keyword evidence="7 13" id="KW-0378">Hydrolase</keyword>
<feature type="domain" description="DUF83" evidence="15">
    <location>
        <begin position="147"/>
        <end position="258"/>
    </location>
</feature>
<dbReference type="GO" id="GO:0051536">
    <property type="term" value="F:iron-sulfur cluster binding"/>
    <property type="evidence" value="ECO:0007669"/>
    <property type="project" value="UniProtKB-KW"/>
</dbReference>